<comment type="similarity">
    <text evidence="1">Belongs to the YciI family.</text>
</comment>
<protein>
    <submittedName>
        <fullName evidence="3">Transcription initiation protein</fullName>
    </submittedName>
</protein>
<dbReference type="Gene3D" id="3.30.70.1060">
    <property type="entry name" value="Dimeric alpha+beta barrel"/>
    <property type="match status" value="1"/>
</dbReference>
<keyword evidence="4" id="KW-1185">Reference proteome</keyword>
<dbReference type="PANTHER" id="PTHR35174:SF3">
    <property type="entry name" value="BLL7171 PROTEIN"/>
    <property type="match status" value="1"/>
</dbReference>
<dbReference type="EMBL" id="JAFMYV010000001">
    <property type="protein sequence ID" value="MBO0935245.1"/>
    <property type="molecule type" value="Genomic_DNA"/>
</dbReference>
<dbReference type="Proteomes" id="UP000664034">
    <property type="component" value="Unassembled WGS sequence"/>
</dbReference>
<dbReference type="SUPFAM" id="SSF54909">
    <property type="entry name" value="Dimeric alpha+beta barrel"/>
    <property type="match status" value="1"/>
</dbReference>
<proteinExistence type="inferred from homology"/>
<dbReference type="InterPro" id="IPR011008">
    <property type="entry name" value="Dimeric_a/b-barrel"/>
</dbReference>
<sequence length="112" mass="11916">MSEFMLLFRQPSFETGQMSPAEFAAIASRWQAWVGGIEAEGKLVSRGTRLATEGKVVRANGLITDGPFVEIKERLGSFVLVRANSLDEATALAHGCPAIAAGGSVEVRPLLV</sequence>
<gene>
    <name evidence="3" type="ORF">J2I47_01665</name>
</gene>
<dbReference type="AlphaFoldDB" id="A0A939K4C3"/>
<dbReference type="Pfam" id="PF03795">
    <property type="entry name" value="YCII"/>
    <property type="match status" value="1"/>
</dbReference>
<organism evidence="3 4">
    <name type="scientific">Fibrella rubiginis</name>
    <dbReference type="NCBI Taxonomy" id="2817060"/>
    <lineage>
        <taxon>Bacteria</taxon>
        <taxon>Pseudomonadati</taxon>
        <taxon>Bacteroidota</taxon>
        <taxon>Cytophagia</taxon>
        <taxon>Cytophagales</taxon>
        <taxon>Spirosomataceae</taxon>
        <taxon>Fibrella</taxon>
    </lineage>
</organism>
<accession>A0A939K4C3</accession>
<evidence type="ECO:0000259" key="2">
    <source>
        <dbReference type="Pfam" id="PF03795"/>
    </source>
</evidence>
<comment type="caution">
    <text evidence="3">The sequence shown here is derived from an EMBL/GenBank/DDBJ whole genome shotgun (WGS) entry which is preliminary data.</text>
</comment>
<name>A0A939K4C3_9BACT</name>
<evidence type="ECO:0000313" key="3">
    <source>
        <dbReference type="EMBL" id="MBO0935245.1"/>
    </source>
</evidence>
<evidence type="ECO:0000256" key="1">
    <source>
        <dbReference type="ARBA" id="ARBA00007689"/>
    </source>
</evidence>
<evidence type="ECO:0000313" key="4">
    <source>
        <dbReference type="Proteomes" id="UP000664034"/>
    </source>
</evidence>
<feature type="domain" description="YCII-related" evidence="2">
    <location>
        <begin position="47"/>
        <end position="110"/>
    </location>
</feature>
<dbReference type="PANTHER" id="PTHR35174">
    <property type="entry name" value="BLL7171 PROTEIN-RELATED"/>
    <property type="match status" value="1"/>
</dbReference>
<dbReference type="RefSeq" id="WP_207362807.1">
    <property type="nucleotide sequence ID" value="NZ_JAFMYV010000001.1"/>
</dbReference>
<reference evidence="3" key="1">
    <citation type="submission" date="2021-03" db="EMBL/GenBank/DDBJ databases">
        <title>Fibrella sp. HMF5335 genome sequencing and assembly.</title>
        <authorList>
            <person name="Kang H."/>
            <person name="Kim H."/>
            <person name="Bae S."/>
            <person name="Joh K."/>
        </authorList>
    </citation>
    <scope>NUCLEOTIDE SEQUENCE</scope>
    <source>
        <strain evidence="3">HMF5335</strain>
    </source>
</reference>
<dbReference type="InterPro" id="IPR005545">
    <property type="entry name" value="YCII"/>
</dbReference>